<keyword evidence="2" id="KW-0560">Oxidoreductase</keyword>
<feature type="binding site" evidence="4">
    <location>
        <position position="270"/>
    </location>
    <ligand>
        <name>NAD(+)</name>
        <dbReference type="ChEBI" id="CHEBI:57540"/>
    </ligand>
</feature>
<dbReference type="OrthoDB" id="9803287at2"/>
<dbReference type="InterPro" id="IPR036291">
    <property type="entry name" value="NAD(P)-bd_dom_sf"/>
</dbReference>
<dbReference type="InterPro" id="IPR006108">
    <property type="entry name" value="3HC_DH_C"/>
</dbReference>
<dbReference type="Pfam" id="PF02737">
    <property type="entry name" value="3HCDH_N"/>
    <property type="match status" value="1"/>
</dbReference>
<dbReference type="GO" id="GO:0006635">
    <property type="term" value="P:fatty acid beta-oxidation"/>
    <property type="evidence" value="ECO:0007669"/>
    <property type="project" value="TreeGrafter"/>
</dbReference>
<feature type="binding site" evidence="4">
    <location>
        <position position="136"/>
    </location>
    <ligand>
        <name>NAD(+)</name>
        <dbReference type="ChEBI" id="CHEBI:57540"/>
    </ligand>
</feature>
<dbReference type="Pfam" id="PF00725">
    <property type="entry name" value="3HCDH"/>
    <property type="match status" value="1"/>
</dbReference>
<evidence type="ECO:0000259" key="6">
    <source>
        <dbReference type="Pfam" id="PF02737"/>
    </source>
</evidence>
<dbReference type="InterPro" id="IPR013328">
    <property type="entry name" value="6PGD_dom2"/>
</dbReference>
<dbReference type="InterPro" id="IPR008927">
    <property type="entry name" value="6-PGluconate_DH-like_C_sf"/>
</dbReference>
<feature type="domain" description="3-hydroxyacyl-CoA dehydrogenase NAD binding" evidence="6">
    <location>
        <begin position="9"/>
        <end position="177"/>
    </location>
</feature>
<dbReference type="GO" id="GO:0070403">
    <property type="term" value="F:NAD+ binding"/>
    <property type="evidence" value="ECO:0007669"/>
    <property type="project" value="InterPro"/>
</dbReference>
<dbReference type="KEGG" id="bbh:BN112_1960"/>
<dbReference type="Proteomes" id="UP000007564">
    <property type="component" value="Chromosome"/>
</dbReference>
<dbReference type="AlphaFoldDB" id="A0A0C6P6S6"/>
<feature type="site" description="Important for catalytic activity" evidence="3">
    <location>
        <position position="133"/>
    </location>
</feature>
<feature type="binding site" evidence="4">
    <location>
        <position position="91"/>
    </location>
    <ligand>
        <name>NAD(+)</name>
        <dbReference type="ChEBI" id="CHEBI:57540"/>
    </ligand>
</feature>
<organism evidence="7 8">
    <name type="scientific">Bordetella bronchiseptica 253</name>
    <dbReference type="NCBI Taxonomy" id="568707"/>
    <lineage>
        <taxon>Bacteria</taxon>
        <taxon>Pseudomonadati</taxon>
        <taxon>Pseudomonadota</taxon>
        <taxon>Betaproteobacteria</taxon>
        <taxon>Burkholderiales</taxon>
        <taxon>Alcaligenaceae</taxon>
        <taxon>Bordetella</taxon>
    </lineage>
</organism>
<comment type="similarity">
    <text evidence="1">Belongs to the 3-hydroxyacyl-CoA dehydrogenase family.</text>
</comment>
<protein>
    <submittedName>
        <fullName evidence="7">Putative 3-hydroxybutyryl-CoA dehydrogenase</fullName>
    </submittedName>
</protein>
<dbReference type="SUPFAM" id="SSF51735">
    <property type="entry name" value="NAD(P)-binding Rossmann-fold domains"/>
    <property type="match status" value="1"/>
</dbReference>
<dbReference type="HOGENOM" id="CLU_009834_2_0_4"/>
<evidence type="ECO:0000256" key="2">
    <source>
        <dbReference type="ARBA" id="ARBA00023002"/>
    </source>
</evidence>
<dbReference type="PIRSF" id="PIRSF000105">
    <property type="entry name" value="HCDH"/>
    <property type="match status" value="1"/>
</dbReference>
<dbReference type="PROSITE" id="PS00067">
    <property type="entry name" value="3HCDH"/>
    <property type="match status" value="1"/>
</dbReference>
<feature type="domain" description="3-hydroxyacyl-CoA dehydrogenase C-terminal" evidence="5">
    <location>
        <begin position="180"/>
        <end position="278"/>
    </location>
</feature>
<name>A0A0C6P6S6_BORBO</name>
<dbReference type="Gene3D" id="1.10.1040.10">
    <property type="entry name" value="N-(1-d-carboxylethyl)-l-norvaline Dehydrogenase, domain 2"/>
    <property type="match status" value="1"/>
</dbReference>
<sequence>MSGAAETRIAVVGAGLMGHGIAQAFMVAGFPVSIWDPAEAARASAPQRIAAHLALLGMERPVTVRVCDTLASCVAGSQLVIEAVPEKLELKRELLAVLDELNPDAIVATNTSVLRITEIAADSARPERVVGTHWWNPPYLIPVVEVVRGERTGEDVARRVSAWLAQAGKTPVDVYRDVPGFVGNRMQFALLREAAWLVEEGVCSAETADLVARMTFGRRWACVGPLRNADFIGLDLTCDILDYLAPSLSDCKQAPRLLRDKVAVRQLGAKSGQGVFEWEEGERDETEAQLLRHLIAAAGKPG</sequence>
<feature type="binding site" evidence="4">
    <location>
        <position position="112"/>
    </location>
    <ligand>
        <name>NAD(+)</name>
        <dbReference type="ChEBI" id="CHEBI:57540"/>
    </ligand>
</feature>
<feature type="binding site" evidence="4">
    <location>
        <position position="36"/>
    </location>
    <ligand>
        <name>NAD(+)</name>
        <dbReference type="ChEBI" id="CHEBI:57540"/>
    </ligand>
</feature>
<dbReference type="GO" id="GO:0008691">
    <property type="term" value="F:3-hydroxybutyryl-CoA dehydrogenase activity"/>
    <property type="evidence" value="ECO:0007669"/>
    <property type="project" value="TreeGrafter"/>
</dbReference>
<dbReference type="EMBL" id="HE965806">
    <property type="protein sequence ID" value="CCJ53877.1"/>
    <property type="molecule type" value="Genomic_DNA"/>
</dbReference>
<feature type="binding site" evidence="4">
    <location>
        <position position="86"/>
    </location>
    <ligand>
        <name>NAD(+)</name>
        <dbReference type="ChEBI" id="CHEBI:57540"/>
    </ligand>
</feature>
<evidence type="ECO:0000259" key="5">
    <source>
        <dbReference type="Pfam" id="PF00725"/>
    </source>
</evidence>
<evidence type="ECO:0000313" key="7">
    <source>
        <dbReference type="EMBL" id="CCJ53877.1"/>
    </source>
</evidence>
<feature type="binding site" evidence="4">
    <location>
        <begin position="13"/>
        <end position="18"/>
    </location>
    <ligand>
        <name>NAD(+)</name>
        <dbReference type="ChEBI" id="CHEBI:57540"/>
    </ligand>
</feature>
<evidence type="ECO:0000256" key="3">
    <source>
        <dbReference type="PIRSR" id="PIRSR000105-1"/>
    </source>
</evidence>
<dbReference type="Gene3D" id="3.40.50.720">
    <property type="entry name" value="NAD(P)-binding Rossmann-like Domain"/>
    <property type="match status" value="1"/>
</dbReference>
<gene>
    <name evidence="7" type="ORF">BN112_1960</name>
</gene>
<dbReference type="PANTHER" id="PTHR48075">
    <property type="entry name" value="3-HYDROXYACYL-COA DEHYDROGENASE FAMILY PROTEIN"/>
    <property type="match status" value="1"/>
</dbReference>
<proteinExistence type="inferred from homology"/>
<evidence type="ECO:0000256" key="1">
    <source>
        <dbReference type="ARBA" id="ARBA00009463"/>
    </source>
</evidence>
<dbReference type="InterPro" id="IPR006176">
    <property type="entry name" value="3-OHacyl-CoA_DH_NAD-bd"/>
</dbReference>
<evidence type="ECO:0000313" key="8">
    <source>
        <dbReference type="Proteomes" id="UP000007564"/>
    </source>
</evidence>
<accession>A0A0C6P6S6</accession>
<dbReference type="InterPro" id="IPR006180">
    <property type="entry name" value="3-OHacyl-CoA_DH_CS"/>
</dbReference>
<dbReference type="InterPro" id="IPR022694">
    <property type="entry name" value="3-OHacyl-CoA_DH"/>
</dbReference>
<keyword evidence="4" id="KW-0520">NAD</keyword>
<dbReference type="RefSeq" id="WP_015064264.1">
    <property type="nucleotide sequence ID" value="NC_019382.1"/>
</dbReference>
<dbReference type="SUPFAM" id="SSF48179">
    <property type="entry name" value="6-phosphogluconate dehydrogenase C-terminal domain-like"/>
    <property type="match status" value="1"/>
</dbReference>
<reference evidence="7 8" key="1">
    <citation type="journal article" date="2012" name="BMC Genomics">
        <title>Comparative genomics of the classical Bordetella subspecies: the evolution and exchange of virulence-associated diversity amongst closely related pathogens.</title>
        <authorList>
            <person name="Park J."/>
            <person name="Zhang Y."/>
            <person name="Buboltz A.M."/>
            <person name="Zhang X."/>
            <person name="Schuster S.C."/>
            <person name="Ahuja U."/>
            <person name="Liu M."/>
            <person name="Miller J.F."/>
            <person name="Sebaihia M."/>
            <person name="Bentley S.D."/>
            <person name="Parkhill J."/>
            <person name="Harvill E.T."/>
        </authorList>
    </citation>
    <scope>NUCLEOTIDE SEQUENCE [LARGE SCALE GENOMIC DNA]</scope>
    <source>
        <strain evidence="7 8">253</strain>
    </source>
</reference>
<evidence type="ECO:0000256" key="4">
    <source>
        <dbReference type="PIRSR" id="PIRSR000105-2"/>
    </source>
</evidence>
<dbReference type="PANTHER" id="PTHR48075:SF5">
    <property type="entry name" value="3-HYDROXYBUTYRYL-COA DEHYDROGENASE"/>
    <property type="match status" value="1"/>
</dbReference>